<dbReference type="FunFam" id="3.40.50.300:FF:002060">
    <property type="entry name" value="Rho family GTPase"/>
    <property type="match status" value="1"/>
</dbReference>
<dbReference type="NCBIfam" id="TIGR00231">
    <property type="entry name" value="small_GTP"/>
    <property type="match status" value="1"/>
</dbReference>
<dbReference type="PRINTS" id="PR00449">
    <property type="entry name" value="RASTRNSFRMNG"/>
</dbReference>
<sequence length="192" mass="21409">MVYDDKIKCVVVGDDWVGKTSMLLGYATNRYPTKHVPPAFDNYAGSLKIGGRKITLNIMDTLQQECCSELRHKSLVDTDIFLVCFSVVQPESLTHVWQHWLPHIKKMAPSIPFILVGTMADLRQADVVLNDLSESGQKVISQQDGEEMAQVLGASCYIECSPDVEKNVRHLLNNALTSVIRNNTSSNQCTIL</sequence>
<protein>
    <submittedName>
        <fullName evidence="5">Uncharacterized protein</fullName>
    </submittedName>
</protein>
<evidence type="ECO:0000313" key="6">
    <source>
        <dbReference type="Proteomes" id="UP001347796"/>
    </source>
</evidence>
<keyword evidence="2" id="KW-0547">Nucleotide-binding</keyword>
<dbReference type="InterPro" id="IPR027417">
    <property type="entry name" value="P-loop_NTPase"/>
</dbReference>
<dbReference type="Pfam" id="PF00071">
    <property type="entry name" value="Ras"/>
    <property type="match status" value="1"/>
</dbReference>
<dbReference type="AlphaFoldDB" id="A0AAN8Q2Z5"/>
<keyword evidence="4" id="KW-0472">Membrane</keyword>
<keyword evidence="6" id="KW-1185">Reference proteome</keyword>
<dbReference type="SUPFAM" id="SSF52540">
    <property type="entry name" value="P-loop containing nucleoside triphosphate hydrolases"/>
    <property type="match status" value="1"/>
</dbReference>
<organism evidence="5 6">
    <name type="scientific">Patella caerulea</name>
    <name type="common">Rayed Mediterranean limpet</name>
    <dbReference type="NCBI Taxonomy" id="87958"/>
    <lineage>
        <taxon>Eukaryota</taxon>
        <taxon>Metazoa</taxon>
        <taxon>Spiralia</taxon>
        <taxon>Lophotrochozoa</taxon>
        <taxon>Mollusca</taxon>
        <taxon>Gastropoda</taxon>
        <taxon>Patellogastropoda</taxon>
        <taxon>Patelloidea</taxon>
        <taxon>Patellidae</taxon>
        <taxon>Patella</taxon>
    </lineage>
</organism>
<dbReference type="PROSITE" id="PS51421">
    <property type="entry name" value="RAS"/>
    <property type="match status" value="1"/>
</dbReference>
<dbReference type="SMART" id="SM00174">
    <property type="entry name" value="RHO"/>
    <property type="match status" value="1"/>
</dbReference>
<dbReference type="GO" id="GO:0007264">
    <property type="term" value="P:small GTPase-mediated signal transduction"/>
    <property type="evidence" value="ECO:0007669"/>
    <property type="project" value="InterPro"/>
</dbReference>
<dbReference type="SMART" id="SM00175">
    <property type="entry name" value="RAB"/>
    <property type="match status" value="1"/>
</dbReference>
<comment type="caution">
    <text evidence="5">The sequence shown here is derived from an EMBL/GenBank/DDBJ whole genome shotgun (WGS) entry which is preliminary data.</text>
</comment>
<dbReference type="GO" id="GO:0003924">
    <property type="term" value="F:GTPase activity"/>
    <property type="evidence" value="ECO:0007669"/>
    <property type="project" value="InterPro"/>
</dbReference>
<dbReference type="PROSITE" id="PS51419">
    <property type="entry name" value="RAB"/>
    <property type="match status" value="1"/>
</dbReference>
<proteinExistence type="predicted"/>
<name>A0AAN8Q2Z5_PATCE</name>
<reference evidence="5 6" key="1">
    <citation type="submission" date="2024-01" db="EMBL/GenBank/DDBJ databases">
        <title>The genome of the rayed Mediterranean limpet Patella caerulea (Linnaeus, 1758).</title>
        <authorList>
            <person name="Anh-Thu Weber A."/>
            <person name="Halstead-Nussloch G."/>
        </authorList>
    </citation>
    <scope>NUCLEOTIDE SEQUENCE [LARGE SCALE GENOMIC DNA]</scope>
    <source>
        <strain evidence="5">AATW-2023a</strain>
        <tissue evidence="5">Whole specimen</tissue>
    </source>
</reference>
<dbReference type="Proteomes" id="UP001347796">
    <property type="component" value="Unassembled WGS sequence"/>
</dbReference>
<dbReference type="GO" id="GO:0005525">
    <property type="term" value="F:GTP binding"/>
    <property type="evidence" value="ECO:0007669"/>
    <property type="project" value="UniProtKB-KW"/>
</dbReference>
<comment type="subcellular location">
    <subcellularLocation>
        <location evidence="1">Membrane</location>
    </subcellularLocation>
</comment>
<keyword evidence="3" id="KW-0342">GTP-binding</keyword>
<evidence type="ECO:0000313" key="5">
    <source>
        <dbReference type="EMBL" id="KAK6195582.1"/>
    </source>
</evidence>
<dbReference type="PANTHER" id="PTHR24072">
    <property type="entry name" value="RHO FAMILY GTPASE"/>
    <property type="match status" value="1"/>
</dbReference>
<gene>
    <name evidence="5" type="ORF">SNE40_000983</name>
</gene>
<accession>A0AAN8Q2Z5</accession>
<dbReference type="SMART" id="SM00173">
    <property type="entry name" value="RAS"/>
    <property type="match status" value="1"/>
</dbReference>
<dbReference type="PROSITE" id="PS51420">
    <property type="entry name" value="RHO"/>
    <property type="match status" value="1"/>
</dbReference>
<evidence type="ECO:0000256" key="4">
    <source>
        <dbReference type="ARBA" id="ARBA00023136"/>
    </source>
</evidence>
<evidence type="ECO:0000256" key="3">
    <source>
        <dbReference type="ARBA" id="ARBA00023134"/>
    </source>
</evidence>
<dbReference type="Gene3D" id="3.40.50.300">
    <property type="entry name" value="P-loop containing nucleotide triphosphate hydrolases"/>
    <property type="match status" value="1"/>
</dbReference>
<evidence type="ECO:0000256" key="2">
    <source>
        <dbReference type="ARBA" id="ARBA00022741"/>
    </source>
</evidence>
<dbReference type="InterPro" id="IPR005225">
    <property type="entry name" value="Small_GTP-bd"/>
</dbReference>
<evidence type="ECO:0000256" key="1">
    <source>
        <dbReference type="ARBA" id="ARBA00004370"/>
    </source>
</evidence>
<dbReference type="InterPro" id="IPR001806">
    <property type="entry name" value="Small_GTPase"/>
</dbReference>
<dbReference type="InterPro" id="IPR003578">
    <property type="entry name" value="Small_GTPase_Rho"/>
</dbReference>
<dbReference type="EMBL" id="JAZGQO010000001">
    <property type="protein sequence ID" value="KAK6195582.1"/>
    <property type="molecule type" value="Genomic_DNA"/>
</dbReference>
<dbReference type="GO" id="GO:0016020">
    <property type="term" value="C:membrane"/>
    <property type="evidence" value="ECO:0007669"/>
    <property type="project" value="UniProtKB-SubCell"/>
</dbReference>